<dbReference type="GO" id="GO:0009253">
    <property type="term" value="P:peptidoglycan catabolic process"/>
    <property type="evidence" value="ECO:0007669"/>
    <property type="project" value="InterPro"/>
</dbReference>
<feature type="domain" description="MurNAc-LAA" evidence="4">
    <location>
        <begin position="128"/>
        <end position="265"/>
    </location>
</feature>
<dbReference type="GO" id="GO:0030288">
    <property type="term" value="C:outer membrane-bounded periplasmic space"/>
    <property type="evidence" value="ECO:0007669"/>
    <property type="project" value="TreeGrafter"/>
</dbReference>
<dbReference type="CDD" id="cd02696">
    <property type="entry name" value="MurNAc-LAA"/>
    <property type="match status" value="1"/>
</dbReference>
<keyword evidence="1" id="KW-0378">Hydrolase</keyword>
<evidence type="ECO:0000313" key="5">
    <source>
        <dbReference type="EMBL" id="OUN45701.1"/>
    </source>
</evidence>
<keyword evidence="3" id="KW-0472">Membrane</keyword>
<comment type="caution">
    <text evidence="5">The sequence shown here is derived from an EMBL/GenBank/DDBJ whole genome shotgun (WGS) entry which is preliminary data.</text>
</comment>
<sequence>MKGRNWRDFEPPEKRRRKPRRYEEMYEPPRRKKRRRKGGIFRRLLVLLILFVLGYGGFFLYYRYGKPYTVALDAGHGGEDVGSVGVIQEVQLTEQTVTALEKLLKEDGRFRVVLTRKMGEGMSITDRNRKLAFLQPDLMLSVHGNADETGEASGFECYPAVPGMENHEASMEFAALLAEEMEAAGSELRGGNGIRFGYYVNGEKMLVDSTDTTVYDYDTFGVLKNQTGAAVLVEQCFVTNESDVANFGTEEGCQKAAEAYYRAILRYLGADEPTENQSEP</sequence>
<dbReference type="PANTHER" id="PTHR30404:SF0">
    <property type="entry name" value="N-ACETYLMURAMOYL-L-ALANINE AMIDASE AMIC"/>
    <property type="match status" value="1"/>
</dbReference>
<dbReference type="PANTHER" id="PTHR30404">
    <property type="entry name" value="N-ACETYLMURAMOYL-L-ALANINE AMIDASE"/>
    <property type="match status" value="1"/>
</dbReference>
<evidence type="ECO:0000313" key="6">
    <source>
        <dbReference type="Proteomes" id="UP000195455"/>
    </source>
</evidence>
<gene>
    <name evidence="5" type="ORF">B5G26_01360</name>
</gene>
<dbReference type="InterPro" id="IPR050695">
    <property type="entry name" value="N-acetylmuramoyl_amidase_3"/>
</dbReference>
<name>A0A1Y3UA67_9FIRM</name>
<accession>A0A1Y3UA67</accession>
<reference evidence="6" key="1">
    <citation type="submission" date="2017-04" db="EMBL/GenBank/DDBJ databases">
        <title>Function of individual gut microbiota members based on whole genome sequencing of pure cultures obtained from chicken caecum.</title>
        <authorList>
            <person name="Medvecky M."/>
            <person name="Cejkova D."/>
            <person name="Polansky O."/>
            <person name="Karasova D."/>
            <person name="Kubasova T."/>
            <person name="Cizek A."/>
            <person name="Rychlik I."/>
        </authorList>
    </citation>
    <scope>NUCLEOTIDE SEQUENCE [LARGE SCALE GENOMIC DNA]</scope>
    <source>
        <strain evidence="6">An75</strain>
    </source>
</reference>
<organism evidence="5 6">
    <name type="scientific">Anaerotignum lactatifermentans</name>
    <dbReference type="NCBI Taxonomy" id="160404"/>
    <lineage>
        <taxon>Bacteria</taxon>
        <taxon>Bacillati</taxon>
        <taxon>Bacillota</taxon>
        <taxon>Clostridia</taxon>
        <taxon>Lachnospirales</taxon>
        <taxon>Anaerotignaceae</taxon>
        <taxon>Anaerotignum</taxon>
    </lineage>
</organism>
<keyword evidence="3" id="KW-1133">Transmembrane helix</keyword>
<dbReference type="GO" id="GO:0008745">
    <property type="term" value="F:N-acetylmuramoyl-L-alanine amidase activity"/>
    <property type="evidence" value="ECO:0007669"/>
    <property type="project" value="InterPro"/>
</dbReference>
<evidence type="ECO:0000256" key="3">
    <source>
        <dbReference type="SAM" id="Phobius"/>
    </source>
</evidence>
<feature type="compositionally biased region" description="Basic and acidic residues" evidence="2">
    <location>
        <begin position="1"/>
        <end position="13"/>
    </location>
</feature>
<evidence type="ECO:0000256" key="2">
    <source>
        <dbReference type="SAM" id="MobiDB-lite"/>
    </source>
</evidence>
<dbReference type="Proteomes" id="UP000195455">
    <property type="component" value="Unassembled WGS sequence"/>
</dbReference>
<protein>
    <recommendedName>
        <fullName evidence="4">MurNAc-LAA domain-containing protein</fullName>
    </recommendedName>
</protein>
<proteinExistence type="predicted"/>
<dbReference type="Gene3D" id="3.40.630.40">
    <property type="entry name" value="Zn-dependent exopeptidases"/>
    <property type="match status" value="1"/>
</dbReference>
<evidence type="ECO:0000256" key="1">
    <source>
        <dbReference type="ARBA" id="ARBA00022801"/>
    </source>
</evidence>
<feature type="transmembrane region" description="Helical" evidence="3">
    <location>
        <begin position="40"/>
        <end position="62"/>
    </location>
</feature>
<dbReference type="SUPFAM" id="SSF53187">
    <property type="entry name" value="Zn-dependent exopeptidases"/>
    <property type="match status" value="1"/>
</dbReference>
<feature type="region of interest" description="Disordered" evidence="2">
    <location>
        <begin position="1"/>
        <end position="30"/>
    </location>
</feature>
<keyword evidence="3" id="KW-0812">Transmembrane</keyword>
<evidence type="ECO:0000259" key="4">
    <source>
        <dbReference type="SMART" id="SM00646"/>
    </source>
</evidence>
<dbReference type="SMART" id="SM00646">
    <property type="entry name" value="Ami_3"/>
    <property type="match status" value="1"/>
</dbReference>
<dbReference type="EMBL" id="NFHM01000001">
    <property type="protein sequence ID" value="OUN45701.1"/>
    <property type="molecule type" value="Genomic_DNA"/>
</dbReference>
<dbReference type="RefSeq" id="WP_087988426.1">
    <property type="nucleotide sequence ID" value="NZ_NFHM01000001.1"/>
</dbReference>
<dbReference type="AlphaFoldDB" id="A0A1Y3UA67"/>
<dbReference type="InterPro" id="IPR002508">
    <property type="entry name" value="MurNAc-LAA_cat"/>
</dbReference>
<dbReference type="Pfam" id="PF01520">
    <property type="entry name" value="Amidase_3"/>
    <property type="match status" value="1"/>
</dbReference>